<protein>
    <recommendedName>
        <fullName evidence="5">DUF2637 domain-containing protein</fullName>
    </recommendedName>
</protein>
<feature type="compositionally biased region" description="Basic and acidic residues" evidence="1">
    <location>
        <begin position="313"/>
        <end position="328"/>
    </location>
</feature>
<feature type="compositionally biased region" description="Pro residues" evidence="1">
    <location>
        <begin position="509"/>
        <end position="518"/>
    </location>
</feature>
<name>A0A7W8VF24_9ACTN</name>
<keyword evidence="4" id="KW-1185">Reference proteome</keyword>
<gene>
    <name evidence="3" type="ORF">HDA36_004210</name>
</gene>
<dbReference type="Proteomes" id="UP000572635">
    <property type="component" value="Unassembled WGS sequence"/>
</dbReference>
<evidence type="ECO:0000256" key="1">
    <source>
        <dbReference type="SAM" id="MobiDB-lite"/>
    </source>
</evidence>
<keyword evidence="2" id="KW-1133">Transmembrane helix</keyword>
<feature type="transmembrane region" description="Helical" evidence="2">
    <location>
        <begin position="125"/>
        <end position="148"/>
    </location>
</feature>
<keyword evidence="2" id="KW-0812">Transmembrane</keyword>
<dbReference type="EMBL" id="JACHDB010000001">
    <property type="protein sequence ID" value="MBB5434126.1"/>
    <property type="molecule type" value="Genomic_DNA"/>
</dbReference>
<feature type="compositionally biased region" description="Low complexity" evidence="1">
    <location>
        <begin position="1"/>
        <end position="10"/>
    </location>
</feature>
<feature type="compositionally biased region" description="Low complexity" evidence="1">
    <location>
        <begin position="190"/>
        <end position="199"/>
    </location>
</feature>
<evidence type="ECO:0000256" key="2">
    <source>
        <dbReference type="SAM" id="Phobius"/>
    </source>
</evidence>
<dbReference type="AlphaFoldDB" id="A0A7W8VF24"/>
<keyword evidence="2" id="KW-0472">Membrane</keyword>
<feature type="transmembrane region" description="Helical" evidence="2">
    <location>
        <begin position="25"/>
        <end position="45"/>
    </location>
</feature>
<dbReference type="Pfam" id="PF10935">
    <property type="entry name" value="DUF2637"/>
    <property type="match status" value="1"/>
</dbReference>
<comment type="caution">
    <text evidence="3">The sequence shown here is derived from an EMBL/GenBank/DDBJ whole genome shotgun (WGS) entry which is preliminary data.</text>
</comment>
<organism evidence="3 4">
    <name type="scientific">Nocardiopsis composta</name>
    <dbReference type="NCBI Taxonomy" id="157465"/>
    <lineage>
        <taxon>Bacteria</taxon>
        <taxon>Bacillati</taxon>
        <taxon>Actinomycetota</taxon>
        <taxon>Actinomycetes</taxon>
        <taxon>Streptosporangiales</taxon>
        <taxon>Nocardiopsidaceae</taxon>
        <taxon>Nocardiopsis</taxon>
    </lineage>
</organism>
<feature type="region of interest" description="Disordered" evidence="1">
    <location>
        <begin position="157"/>
        <end position="540"/>
    </location>
</feature>
<feature type="compositionally biased region" description="Basic and acidic residues" evidence="1">
    <location>
        <begin position="396"/>
        <end position="418"/>
    </location>
</feature>
<evidence type="ECO:0000313" key="4">
    <source>
        <dbReference type="Proteomes" id="UP000572635"/>
    </source>
</evidence>
<feature type="compositionally biased region" description="Acidic residues" evidence="1">
    <location>
        <begin position="334"/>
        <end position="343"/>
    </location>
</feature>
<dbReference type="RefSeq" id="WP_184394463.1">
    <property type="nucleotide sequence ID" value="NZ_BAAAJD010000052.1"/>
</dbReference>
<feature type="transmembrane region" description="Helical" evidence="2">
    <location>
        <begin position="96"/>
        <end position="113"/>
    </location>
</feature>
<accession>A0A7W8VF24</accession>
<evidence type="ECO:0008006" key="5">
    <source>
        <dbReference type="Google" id="ProtNLM"/>
    </source>
</evidence>
<sequence>MAVKPSSSPPRTGTRPAREGGGSRAAAILLSGVGVLVIAACAVFLSYNGIYQVAVQGRVEPPYAHLYPAVFTLLLLLAFWASFVLRAAPRVHRLQVDGLILLLILIAAGASALRASDQRLMDVVALVVVAAAPWIALLFAFLLFVRVWRHLHGELPERRRAPRPAPRPEARTAPLPAGTAVRAEERGADPAEPAPAAEEPAPEGPEEKAATLLWPRAGARPLRAEDDEPDTDPMPAVRVLHPAEAPPSPREEPPASAAEPEEDRREDAGARAESAGAEPRAEEAAEEPAPAGAAAEPVAGTAAETGPAAVPEPGREPLEQPLDQEDRGLAGQVEEQEEREEEGAVPAAAPLPGDDPDEGPDGGPAAAPAGPSVITAPTVPIRPPAAGEPEQAASPDEERAPLPRRDPEPGESAIRRAAESLGAPAVPAGGDGRPAGDAAEDGFVELVAEDDPTSDEAAAGGWEPAEPAGPAAEEPVLPDASTRVPGEPPQARSLPKRPMVLKPRRPPMRGFPPAPEAPPNSRVRSGPTPPDAPDEEHDRA</sequence>
<evidence type="ECO:0000313" key="3">
    <source>
        <dbReference type="EMBL" id="MBB5434126.1"/>
    </source>
</evidence>
<feature type="compositionally biased region" description="Acidic residues" evidence="1">
    <location>
        <begin position="438"/>
        <end position="454"/>
    </location>
</feature>
<feature type="compositionally biased region" description="Low complexity" evidence="1">
    <location>
        <begin position="456"/>
        <end position="475"/>
    </location>
</feature>
<reference evidence="3 4" key="1">
    <citation type="submission" date="2020-08" db="EMBL/GenBank/DDBJ databases">
        <title>Sequencing the genomes of 1000 actinobacteria strains.</title>
        <authorList>
            <person name="Klenk H.-P."/>
        </authorList>
    </citation>
    <scope>NUCLEOTIDE SEQUENCE [LARGE SCALE GENOMIC DNA]</scope>
    <source>
        <strain evidence="3 4">DSM 44551</strain>
    </source>
</reference>
<proteinExistence type="predicted"/>
<feature type="compositionally biased region" description="Low complexity" evidence="1">
    <location>
        <begin position="287"/>
        <end position="306"/>
    </location>
</feature>
<feature type="transmembrane region" description="Helical" evidence="2">
    <location>
        <begin position="65"/>
        <end position="84"/>
    </location>
</feature>
<dbReference type="InterPro" id="IPR021235">
    <property type="entry name" value="DUF2637"/>
</dbReference>
<feature type="region of interest" description="Disordered" evidence="1">
    <location>
        <begin position="1"/>
        <end position="20"/>
    </location>
</feature>